<reference evidence="3" key="1">
    <citation type="submission" date="2023-10" db="EMBL/GenBank/DDBJ databases">
        <authorList>
            <person name="Noh H."/>
        </authorList>
    </citation>
    <scope>NUCLEOTIDE SEQUENCE</scope>
    <source>
        <strain evidence="3">DUCC4014</strain>
    </source>
</reference>
<evidence type="ECO:0000256" key="2">
    <source>
        <dbReference type="SAM" id="Phobius"/>
    </source>
</evidence>
<dbReference type="RefSeq" id="XP_062627745.1">
    <property type="nucleotide sequence ID" value="XM_062771761.1"/>
</dbReference>
<keyword evidence="2" id="KW-1133">Transmembrane helix</keyword>
<feature type="region of interest" description="Disordered" evidence="1">
    <location>
        <begin position="74"/>
        <end position="102"/>
    </location>
</feature>
<dbReference type="EMBL" id="CP086717">
    <property type="protein sequence ID" value="WOO81713.1"/>
    <property type="molecule type" value="Genomic_DNA"/>
</dbReference>
<dbReference type="Proteomes" id="UP000827549">
    <property type="component" value="Chromosome 4"/>
</dbReference>
<organism evidence="3 4">
    <name type="scientific">Vanrija pseudolonga</name>
    <dbReference type="NCBI Taxonomy" id="143232"/>
    <lineage>
        <taxon>Eukaryota</taxon>
        <taxon>Fungi</taxon>
        <taxon>Dikarya</taxon>
        <taxon>Basidiomycota</taxon>
        <taxon>Agaricomycotina</taxon>
        <taxon>Tremellomycetes</taxon>
        <taxon>Trichosporonales</taxon>
        <taxon>Trichosporonaceae</taxon>
        <taxon>Vanrija</taxon>
    </lineage>
</organism>
<dbReference type="GeneID" id="87808462"/>
<keyword evidence="2" id="KW-0812">Transmembrane</keyword>
<sequence>MRITGTTAQTAFLLALTVFGAIVLGLNGSLLGELSSHLSLYNSPEYPHRRSLSPTLAGYTPPLVARLAGESNLHRRKKGGGGDSGSSGSGPNFHVPGGSSSGSSSSCPPGAMCSMMVYFKNIIPGYIVVEVWSGLVVLYAILQYVCALRLSLTPSLVTSRIPRLSSLMSVNTDHVAHAILLALGVGGAAALSAGLAADVREWRLWILYTNPAMVYANLAMAWILWAILFALAVFEVIYVRRFFPGAANRRKSLRALDSQARSTPGSVDDIETKTSS</sequence>
<feature type="transmembrane region" description="Helical" evidence="2">
    <location>
        <begin position="175"/>
        <end position="195"/>
    </location>
</feature>
<evidence type="ECO:0000313" key="4">
    <source>
        <dbReference type="Proteomes" id="UP000827549"/>
    </source>
</evidence>
<keyword evidence="2" id="KW-0472">Membrane</keyword>
<feature type="transmembrane region" description="Helical" evidence="2">
    <location>
        <begin position="12"/>
        <end position="31"/>
    </location>
</feature>
<gene>
    <name evidence="3" type="ORF">LOC62_04G005233</name>
</gene>
<feature type="transmembrane region" description="Helical" evidence="2">
    <location>
        <begin position="122"/>
        <end position="142"/>
    </location>
</feature>
<protein>
    <submittedName>
        <fullName evidence="3">Uncharacterized protein</fullName>
    </submittedName>
</protein>
<evidence type="ECO:0000256" key="1">
    <source>
        <dbReference type="SAM" id="MobiDB-lite"/>
    </source>
</evidence>
<accession>A0AAF0YDW2</accession>
<proteinExistence type="predicted"/>
<keyword evidence="4" id="KW-1185">Reference proteome</keyword>
<feature type="transmembrane region" description="Helical" evidence="2">
    <location>
        <begin position="215"/>
        <end position="239"/>
    </location>
</feature>
<evidence type="ECO:0000313" key="3">
    <source>
        <dbReference type="EMBL" id="WOO81713.1"/>
    </source>
</evidence>
<name>A0AAF0YDW2_9TREE</name>
<dbReference type="AlphaFoldDB" id="A0AAF0YDW2"/>